<comment type="cofactor">
    <cofactor evidence="11 13">
        <name>FAD</name>
        <dbReference type="ChEBI" id="CHEBI:57692"/>
    </cofactor>
    <text evidence="11 13">Binds 1 FAD per subunit.</text>
</comment>
<dbReference type="InterPro" id="IPR036188">
    <property type="entry name" value="FAD/NAD-bd_sf"/>
</dbReference>
<feature type="binding site" evidence="11">
    <location>
        <position position="48"/>
    </location>
    <ligand>
        <name>FAD</name>
        <dbReference type="ChEBI" id="CHEBI:57692"/>
    </ligand>
</feature>
<feature type="domain" description="FAD/NAD(P)-binding" evidence="15">
    <location>
        <begin position="3"/>
        <end position="317"/>
    </location>
</feature>
<evidence type="ECO:0000256" key="10">
    <source>
        <dbReference type="PIRSR" id="PIRSR000350-2"/>
    </source>
</evidence>
<evidence type="ECO:0000256" key="2">
    <source>
        <dbReference type="ARBA" id="ARBA00012608"/>
    </source>
</evidence>
<dbReference type="FunFam" id="3.30.390.30:FF:000001">
    <property type="entry name" value="Dihydrolipoyl dehydrogenase"/>
    <property type="match status" value="1"/>
</dbReference>
<accession>A0A0U2X7I4</accession>
<dbReference type="PANTHER" id="PTHR22912:SF151">
    <property type="entry name" value="DIHYDROLIPOYL DEHYDROGENASE, MITOCHONDRIAL"/>
    <property type="match status" value="1"/>
</dbReference>
<protein>
    <recommendedName>
        <fullName evidence="2 13">Dihydrolipoyl dehydrogenase</fullName>
        <ecNumber evidence="2 13">1.8.1.4</ecNumber>
    </recommendedName>
</protein>
<feature type="binding site" evidence="11">
    <location>
        <begin position="177"/>
        <end position="184"/>
    </location>
    <ligand>
        <name>NAD(+)</name>
        <dbReference type="ChEBI" id="CHEBI:57540"/>
    </ligand>
</feature>
<evidence type="ECO:0000259" key="14">
    <source>
        <dbReference type="Pfam" id="PF02852"/>
    </source>
</evidence>
<name>A0A0U2X7I4_9BACT</name>
<dbReference type="EC" id="1.8.1.4" evidence="2 13"/>
<keyword evidence="4 11" id="KW-0274">FAD</keyword>
<feature type="binding site" evidence="11">
    <location>
        <position position="200"/>
    </location>
    <ligand>
        <name>NAD(+)</name>
        <dbReference type="ChEBI" id="CHEBI:57540"/>
    </ligand>
</feature>
<dbReference type="GO" id="GO:0006103">
    <property type="term" value="P:2-oxoglutarate metabolic process"/>
    <property type="evidence" value="ECO:0007669"/>
    <property type="project" value="TreeGrafter"/>
</dbReference>
<dbReference type="PANTHER" id="PTHR22912">
    <property type="entry name" value="DISULFIDE OXIDOREDUCTASE"/>
    <property type="match status" value="1"/>
</dbReference>
<dbReference type="Pfam" id="PF02852">
    <property type="entry name" value="Pyr_redox_dim"/>
    <property type="match status" value="1"/>
</dbReference>
<dbReference type="GO" id="GO:0050660">
    <property type="term" value="F:flavin adenine dinucleotide binding"/>
    <property type="evidence" value="ECO:0007669"/>
    <property type="project" value="InterPro"/>
</dbReference>
<evidence type="ECO:0000259" key="15">
    <source>
        <dbReference type="Pfam" id="PF07992"/>
    </source>
</evidence>
<keyword evidence="8 13" id="KW-0676">Redox-active center</keyword>
<dbReference type="GO" id="GO:0004148">
    <property type="term" value="F:dihydrolipoyl dehydrogenase (NADH) activity"/>
    <property type="evidence" value="ECO:0007669"/>
    <property type="project" value="UniProtKB-EC"/>
</dbReference>
<dbReference type="PROSITE" id="PS00076">
    <property type="entry name" value="PYRIDINE_REDOX_1"/>
    <property type="match status" value="1"/>
</dbReference>
<keyword evidence="3 13" id="KW-0285">Flavoprotein</keyword>
<evidence type="ECO:0000256" key="8">
    <source>
        <dbReference type="ARBA" id="ARBA00023284"/>
    </source>
</evidence>
<dbReference type="InterPro" id="IPR004099">
    <property type="entry name" value="Pyr_nucl-diS_OxRdtase_dimer"/>
</dbReference>
<dbReference type="Gene3D" id="3.50.50.60">
    <property type="entry name" value="FAD/NAD(P)-binding domain"/>
    <property type="match status" value="2"/>
</dbReference>
<evidence type="ECO:0000313" key="16">
    <source>
        <dbReference type="EMBL" id="ALS56189.1"/>
    </source>
</evidence>
<feature type="binding site" evidence="11">
    <location>
        <begin position="140"/>
        <end position="142"/>
    </location>
    <ligand>
        <name>FAD</name>
        <dbReference type="ChEBI" id="CHEBI:57692"/>
    </ligand>
</feature>
<feature type="active site" description="Proton acceptor" evidence="10">
    <location>
        <position position="434"/>
    </location>
</feature>
<dbReference type="NCBIfam" id="TIGR01350">
    <property type="entry name" value="lipoamide_DH"/>
    <property type="match status" value="1"/>
</dbReference>
<dbReference type="InterPro" id="IPR050151">
    <property type="entry name" value="Class-I_Pyr_Nuc-Dis_Oxidored"/>
</dbReference>
<evidence type="ECO:0000256" key="5">
    <source>
        <dbReference type="ARBA" id="ARBA00023002"/>
    </source>
</evidence>
<evidence type="ECO:0000256" key="13">
    <source>
        <dbReference type="RuleBase" id="RU003692"/>
    </source>
</evidence>
<evidence type="ECO:0000256" key="6">
    <source>
        <dbReference type="ARBA" id="ARBA00023027"/>
    </source>
</evidence>
<feature type="disulfide bond" description="Redox-active" evidence="12">
    <location>
        <begin position="39"/>
        <end position="44"/>
    </location>
</feature>
<evidence type="ECO:0000256" key="7">
    <source>
        <dbReference type="ARBA" id="ARBA00023157"/>
    </source>
</evidence>
<dbReference type="EMBL" id="KT201089">
    <property type="protein sequence ID" value="ALS56189.1"/>
    <property type="molecule type" value="Genomic_DNA"/>
</dbReference>
<dbReference type="InterPro" id="IPR016156">
    <property type="entry name" value="FAD/NAD-linked_Rdtase_dimer_sf"/>
</dbReference>
<feature type="binding site" evidence="11">
    <location>
        <position position="111"/>
    </location>
    <ligand>
        <name>FAD</name>
        <dbReference type="ChEBI" id="CHEBI:57692"/>
    </ligand>
</feature>
<evidence type="ECO:0000256" key="12">
    <source>
        <dbReference type="PIRSR" id="PIRSR000350-4"/>
    </source>
</evidence>
<dbReference type="PRINTS" id="PR00368">
    <property type="entry name" value="FADPNR"/>
</dbReference>
<evidence type="ECO:0000256" key="9">
    <source>
        <dbReference type="ARBA" id="ARBA00049187"/>
    </source>
</evidence>
<dbReference type="InterPro" id="IPR012999">
    <property type="entry name" value="Pyr_OxRdtase_I_AS"/>
</dbReference>
<comment type="similarity">
    <text evidence="1 13">Belongs to the class-I pyridine nucleotide-disulfide oxidoreductase family.</text>
</comment>
<evidence type="ECO:0000256" key="3">
    <source>
        <dbReference type="ARBA" id="ARBA00022630"/>
    </source>
</evidence>
<keyword evidence="6 11" id="KW-0520">NAD</keyword>
<comment type="catalytic activity">
    <reaction evidence="9 13">
        <text>N(6)-[(R)-dihydrolipoyl]-L-lysyl-[protein] + NAD(+) = N(6)-[(R)-lipoyl]-L-lysyl-[protein] + NADH + H(+)</text>
        <dbReference type="Rhea" id="RHEA:15045"/>
        <dbReference type="Rhea" id="RHEA-COMP:10474"/>
        <dbReference type="Rhea" id="RHEA-COMP:10475"/>
        <dbReference type="ChEBI" id="CHEBI:15378"/>
        <dbReference type="ChEBI" id="CHEBI:57540"/>
        <dbReference type="ChEBI" id="CHEBI:57945"/>
        <dbReference type="ChEBI" id="CHEBI:83099"/>
        <dbReference type="ChEBI" id="CHEBI:83100"/>
        <dbReference type="EC" id="1.8.1.4"/>
    </reaction>
</comment>
<dbReference type="AlphaFoldDB" id="A0A0U2X7I4"/>
<feature type="binding site" evidence="11">
    <location>
        <position position="301"/>
    </location>
    <ligand>
        <name>FAD</name>
        <dbReference type="ChEBI" id="CHEBI:57692"/>
    </ligand>
</feature>
<dbReference type="InterPro" id="IPR006258">
    <property type="entry name" value="Lipoamide_DH"/>
</dbReference>
<organism evidence="16">
    <name type="scientific">uncultured bacterium EIL26B11</name>
    <dbReference type="NCBI Taxonomy" id="1768201"/>
    <lineage>
        <taxon>Bacteria</taxon>
        <taxon>environmental samples</taxon>
    </lineage>
</organism>
<dbReference type="InterPro" id="IPR023753">
    <property type="entry name" value="FAD/NAD-binding_dom"/>
</dbReference>
<evidence type="ECO:0000256" key="1">
    <source>
        <dbReference type="ARBA" id="ARBA00007532"/>
    </source>
</evidence>
<keyword evidence="7" id="KW-1015">Disulfide bond</keyword>
<reference evidence="16" key="1">
    <citation type="journal article" date="2016" name="ISME J.">
        <title>Functional metagenomic screen reveals new and diverse microbial rhodopsins.</title>
        <authorList>
            <person name="Pushkarev A."/>
            <person name="Beja O."/>
        </authorList>
    </citation>
    <scope>NUCLEOTIDE SEQUENCE</scope>
</reference>
<dbReference type="GO" id="GO:0005737">
    <property type="term" value="C:cytoplasm"/>
    <property type="evidence" value="ECO:0007669"/>
    <property type="project" value="UniProtKB-ARBA"/>
</dbReference>
<evidence type="ECO:0000256" key="4">
    <source>
        <dbReference type="ARBA" id="ARBA00022827"/>
    </source>
</evidence>
<comment type="miscellaneous">
    <text evidence="13">The active site is a redox-active disulfide bond.</text>
</comment>
<dbReference type="Pfam" id="PF07992">
    <property type="entry name" value="Pyr_redox_2"/>
    <property type="match status" value="1"/>
</dbReference>
<dbReference type="SUPFAM" id="SSF51905">
    <property type="entry name" value="FAD/NAD(P)-binding domain"/>
    <property type="match status" value="1"/>
</dbReference>
<keyword evidence="11" id="KW-0547">Nucleotide-binding</keyword>
<dbReference type="Gene3D" id="3.30.390.30">
    <property type="match status" value="1"/>
</dbReference>
<dbReference type="PRINTS" id="PR00411">
    <property type="entry name" value="PNDRDTASEI"/>
</dbReference>
<feature type="binding site" evidence="11">
    <location>
        <position position="260"/>
    </location>
    <ligand>
        <name>NAD(+)</name>
        <dbReference type="ChEBI" id="CHEBI:57540"/>
    </ligand>
</feature>
<dbReference type="InterPro" id="IPR001100">
    <property type="entry name" value="Pyr_nuc-diS_OxRdtase"/>
</dbReference>
<sequence length="454" mass="48874">MKKLTIIGGGPAGYAAALYASNFDLETTLIESDTLGGTCLNRGCIPAKYWLHVAELNHEIETSSEFGIDVNEKSINWAKTADKRYEIVNKLVGGIGMLLNSKKVNVIEGWGSIKDKNNVLVKKADGKEIVIESDFILLATGSKPRSLPSIEIDNEFTITSDTALNWEKPPKKVCVIGAGAIGCEFASLLNDLDSDVVVVELASEILPGLDKRTSGELRKQLSKRGVNFKLGTSVESINDKKVSFSDGESDNFDCVLVAVGREPLTQNIGLEDVGIKVNKGFVQTNLETLQTEIENIYALGDIVEGTPQLAHVAFAEAVSAITHIATGENKAVNYNAIPYVVYTRPELAEVGVNSEKAKELGMKINQSQHGFAGIGRAMIQNQNQGLVKVYSEENGPIVGASVCGPVAGEMIHELMYMVGWEALPDEASEFIHAHPTLSEAIGESLMSLSGRGLH</sequence>
<keyword evidence="5 13" id="KW-0560">Oxidoreductase</keyword>
<dbReference type="SUPFAM" id="SSF55424">
    <property type="entry name" value="FAD/NAD-linked reductases, dimerisation (C-terminal) domain"/>
    <property type="match status" value="1"/>
</dbReference>
<evidence type="ECO:0000256" key="11">
    <source>
        <dbReference type="PIRSR" id="PIRSR000350-3"/>
    </source>
</evidence>
<dbReference type="PIRSF" id="PIRSF000350">
    <property type="entry name" value="Mercury_reductase_MerA"/>
    <property type="match status" value="1"/>
</dbReference>
<proteinExistence type="inferred from homology"/>
<feature type="domain" description="Pyridine nucleotide-disulphide oxidoreductase dimerisation" evidence="14">
    <location>
        <begin position="337"/>
        <end position="443"/>
    </location>
</feature>